<keyword evidence="3 9" id="KW-0645">Protease</keyword>
<dbReference type="NCBIfam" id="TIGR00077">
    <property type="entry name" value="lspA"/>
    <property type="match status" value="1"/>
</dbReference>
<feature type="active site" evidence="9">
    <location>
        <position position="119"/>
    </location>
</feature>
<evidence type="ECO:0000256" key="3">
    <source>
        <dbReference type="ARBA" id="ARBA00022670"/>
    </source>
</evidence>
<dbReference type="Pfam" id="PF01252">
    <property type="entry name" value="Peptidase_A8"/>
    <property type="match status" value="1"/>
</dbReference>
<evidence type="ECO:0000256" key="11">
    <source>
        <dbReference type="RuleBase" id="RU004181"/>
    </source>
</evidence>
<keyword evidence="13" id="KW-1185">Reference proteome</keyword>
<comment type="similarity">
    <text evidence="1 9 11">Belongs to the peptidase A8 family.</text>
</comment>
<evidence type="ECO:0000256" key="6">
    <source>
        <dbReference type="ARBA" id="ARBA00022801"/>
    </source>
</evidence>
<dbReference type="EC" id="3.4.23.36" evidence="9"/>
<evidence type="ECO:0000313" key="13">
    <source>
        <dbReference type="Proteomes" id="UP000317155"/>
    </source>
</evidence>
<keyword evidence="2 9" id="KW-1003">Cell membrane</keyword>
<feature type="active site" evidence="9">
    <location>
        <position position="137"/>
    </location>
</feature>
<dbReference type="EMBL" id="VJVV01000004">
    <property type="protein sequence ID" value="TRO82322.1"/>
    <property type="molecule type" value="Genomic_DNA"/>
</dbReference>
<dbReference type="HAMAP" id="MF_00161">
    <property type="entry name" value="LspA"/>
    <property type="match status" value="1"/>
</dbReference>
<evidence type="ECO:0000256" key="7">
    <source>
        <dbReference type="ARBA" id="ARBA00022989"/>
    </source>
</evidence>
<feature type="transmembrane region" description="Helical" evidence="9">
    <location>
        <begin position="92"/>
        <end position="109"/>
    </location>
</feature>
<evidence type="ECO:0000256" key="9">
    <source>
        <dbReference type="HAMAP-Rule" id="MF_00161"/>
    </source>
</evidence>
<dbReference type="UniPathway" id="UPA00665"/>
<dbReference type="PANTHER" id="PTHR33695">
    <property type="entry name" value="LIPOPROTEIN SIGNAL PEPTIDASE"/>
    <property type="match status" value="1"/>
</dbReference>
<dbReference type="Proteomes" id="UP000317155">
    <property type="component" value="Unassembled WGS sequence"/>
</dbReference>
<comment type="function">
    <text evidence="9 10">This protein specifically catalyzes the removal of signal peptides from prolipoproteins.</text>
</comment>
<comment type="caution">
    <text evidence="9">Lacks conserved residue(s) required for the propagation of feature annotation.</text>
</comment>
<keyword evidence="6 9" id="KW-0378">Hydrolase</keyword>
<name>A0A550JGJ2_9BACT</name>
<comment type="caution">
    <text evidence="12">The sequence shown here is derived from an EMBL/GenBank/DDBJ whole genome shotgun (WGS) entry which is preliminary data.</text>
</comment>
<dbReference type="PROSITE" id="PS00855">
    <property type="entry name" value="SPASE_II"/>
    <property type="match status" value="1"/>
</dbReference>
<dbReference type="OrthoDB" id="9810259at2"/>
<evidence type="ECO:0000256" key="2">
    <source>
        <dbReference type="ARBA" id="ARBA00022475"/>
    </source>
</evidence>
<keyword evidence="7 9" id="KW-1133">Transmembrane helix</keyword>
<evidence type="ECO:0000256" key="4">
    <source>
        <dbReference type="ARBA" id="ARBA00022692"/>
    </source>
</evidence>
<evidence type="ECO:0000256" key="8">
    <source>
        <dbReference type="ARBA" id="ARBA00023136"/>
    </source>
</evidence>
<dbReference type="AlphaFoldDB" id="A0A550JGJ2"/>
<organism evidence="12 13">
    <name type="scientific">Trichloromonas acetexigens</name>
    <dbReference type="NCBI Taxonomy" id="38815"/>
    <lineage>
        <taxon>Bacteria</taxon>
        <taxon>Pseudomonadati</taxon>
        <taxon>Thermodesulfobacteriota</taxon>
        <taxon>Desulfuromonadia</taxon>
        <taxon>Desulfuromonadales</taxon>
        <taxon>Trichloromonadaceae</taxon>
        <taxon>Trichloromonas</taxon>
    </lineage>
</organism>
<dbReference type="RefSeq" id="WP_092057371.1">
    <property type="nucleotide sequence ID" value="NZ_FOJJ01000034.1"/>
</dbReference>
<keyword evidence="5 9" id="KW-0064">Aspartyl protease</keyword>
<comment type="catalytic activity">
    <reaction evidence="9 10">
        <text>Release of signal peptides from bacterial membrane prolipoproteins. Hydrolyzes -Xaa-Yaa-Zaa-|-(S,diacylglyceryl)Cys-, in which Xaa is hydrophobic (preferably Leu), and Yaa (Ala or Ser) and Zaa (Gly or Ala) have small, neutral side chains.</text>
        <dbReference type="EC" id="3.4.23.36"/>
    </reaction>
</comment>
<reference evidence="12 13" key="1">
    <citation type="submission" date="2019-07" db="EMBL/GenBank/DDBJ databases">
        <title>Insights of Desulfuromonas acetexigens electromicrobiology.</title>
        <authorList>
            <person name="Katuri K."/>
            <person name="Sapireddy V."/>
            <person name="Shaw D.R."/>
            <person name="Saikaly P."/>
        </authorList>
    </citation>
    <scope>NUCLEOTIDE SEQUENCE [LARGE SCALE GENOMIC DNA]</scope>
    <source>
        <strain evidence="12 13">2873</strain>
    </source>
</reference>
<dbReference type="PANTHER" id="PTHR33695:SF1">
    <property type="entry name" value="LIPOPROTEIN SIGNAL PEPTIDASE"/>
    <property type="match status" value="1"/>
</dbReference>
<proteinExistence type="inferred from homology"/>
<gene>
    <name evidence="9 12" type="primary">lspA</name>
    <name evidence="12" type="ORF">FL622_07020</name>
</gene>
<feature type="transmembrane region" description="Helical" evidence="9">
    <location>
        <begin position="65"/>
        <end position="83"/>
    </location>
</feature>
<dbReference type="PRINTS" id="PR00781">
    <property type="entry name" value="LIPOSIGPTASE"/>
</dbReference>
<protein>
    <recommendedName>
        <fullName evidence="9">Lipoprotein signal peptidase</fullName>
        <ecNumber evidence="9">3.4.23.36</ecNumber>
    </recommendedName>
    <alternativeName>
        <fullName evidence="9">Prolipoprotein signal peptidase</fullName>
    </alternativeName>
    <alternativeName>
        <fullName evidence="9">Signal peptidase II</fullName>
        <shortName evidence="9">SPase II</shortName>
    </alternativeName>
</protein>
<keyword evidence="4 9" id="KW-0812">Transmembrane</keyword>
<feature type="transmembrane region" description="Helical" evidence="9">
    <location>
        <begin position="129"/>
        <end position="149"/>
    </location>
</feature>
<dbReference type="GO" id="GO:0005886">
    <property type="term" value="C:plasma membrane"/>
    <property type="evidence" value="ECO:0007669"/>
    <property type="project" value="UniProtKB-SubCell"/>
</dbReference>
<evidence type="ECO:0000313" key="12">
    <source>
        <dbReference type="EMBL" id="TRO82322.1"/>
    </source>
</evidence>
<comment type="subcellular location">
    <subcellularLocation>
        <location evidence="9">Cell membrane</location>
        <topology evidence="9">Multi-pass membrane protein</topology>
    </subcellularLocation>
</comment>
<evidence type="ECO:0000256" key="5">
    <source>
        <dbReference type="ARBA" id="ARBA00022750"/>
    </source>
</evidence>
<evidence type="ECO:0000256" key="1">
    <source>
        <dbReference type="ARBA" id="ARBA00006139"/>
    </source>
</evidence>
<dbReference type="InterPro" id="IPR001872">
    <property type="entry name" value="Peptidase_A8"/>
</dbReference>
<dbReference type="GO" id="GO:0006508">
    <property type="term" value="P:proteolysis"/>
    <property type="evidence" value="ECO:0007669"/>
    <property type="project" value="UniProtKB-KW"/>
</dbReference>
<accession>A0A550JGJ2</accession>
<dbReference type="GO" id="GO:0004190">
    <property type="term" value="F:aspartic-type endopeptidase activity"/>
    <property type="evidence" value="ECO:0007669"/>
    <property type="project" value="UniProtKB-UniRule"/>
</dbReference>
<keyword evidence="8 9" id="KW-0472">Membrane</keyword>
<sequence>MPFRYRLLLIVSLVVLVVDQLTKFYIDHRFALYESVTVFENFFHITYVRNKGAAFGILADNAFRVPFFITVATLAAVGILWYLRRISDEQRLHIWAMALVFSGAVGNLIDRVRLGEVIDFLDVHWYRHHWPAFNVADSAISVGVALLLIDMWREERAKKKTSA</sequence>
<evidence type="ECO:0000256" key="10">
    <source>
        <dbReference type="RuleBase" id="RU000594"/>
    </source>
</evidence>
<comment type="pathway">
    <text evidence="9">Protein modification; lipoprotein biosynthesis (signal peptide cleavage).</text>
</comment>